<keyword evidence="5" id="KW-1185">Reference proteome</keyword>
<gene>
    <name evidence="4" type="ORF">G5A70_08230</name>
</gene>
<evidence type="ECO:0000256" key="2">
    <source>
        <dbReference type="ARBA" id="ARBA00022801"/>
    </source>
</evidence>
<dbReference type="Pfam" id="PF00149">
    <property type="entry name" value="Metallophos"/>
    <property type="match status" value="1"/>
</dbReference>
<dbReference type="EMBL" id="JAAITA010000008">
    <property type="protein sequence ID" value="NSJ86163.1"/>
    <property type="molecule type" value="Genomic_DNA"/>
</dbReference>
<evidence type="ECO:0000313" key="5">
    <source>
        <dbReference type="Proteomes" id="UP000822142"/>
    </source>
</evidence>
<organism evidence="4 5">
    <name type="scientific">Blautia hansenii</name>
    <name type="common">Ruminococcus hansenii</name>
    <dbReference type="NCBI Taxonomy" id="1322"/>
    <lineage>
        <taxon>Bacteria</taxon>
        <taxon>Bacillati</taxon>
        <taxon>Bacillota</taxon>
        <taxon>Clostridia</taxon>
        <taxon>Lachnospirales</taxon>
        <taxon>Lachnospiraceae</taxon>
        <taxon>Blautia</taxon>
    </lineage>
</organism>
<dbReference type="RefSeq" id="WP_173749190.1">
    <property type="nucleotide sequence ID" value="NZ_JAAITA010000008.1"/>
</dbReference>
<proteinExistence type="predicted"/>
<protein>
    <submittedName>
        <fullName evidence="4">Phosphoesterase</fullName>
    </submittedName>
</protein>
<reference evidence="4 5" key="1">
    <citation type="journal article" date="2020" name="Cell Host Microbe">
        <title>Functional and Genomic Variation between Human-Derived Isolates of Lachnospiraceae Reveals Inter- and Intra-Species Diversity.</title>
        <authorList>
            <person name="Sorbara M.T."/>
            <person name="Littmann E.R."/>
            <person name="Fontana E."/>
            <person name="Moody T.U."/>
            <person name="Kohout C.E."/>
            <person name="Gjonbalaj M."/>
            <person name="Eaton V."/>
            <person name="Seok R."/>
            <person name="Leiner I.M."/>
            <person name="Pamer E.G."/>
        </authorList>
    </citation>
    <scope>NUCLEOTIDE SEQUENCE [LARGE SCALE GENOMIC DNA]</scope>
    <source>
        <strain evidence="4 5">MSK.15.26</strain>
    </source>
</reference>
<dbReference type="PANTHER" id="PTHR31302:SF31">
    <property type="entry name" value="PHOSPHODIESTERASE YAEI"/>
    <property type="match status" value="1"/>
</dbReference>
<keyword evidence="2" id="KW-0378">Hydrolase</keyword>
<dbReference type="InterPro" id="IPR051158">
    <property type="entry name" value="Metallophosphoesterase_sf"/>
</dbReference>
<dbReference type="SUPFAM" id="SSF56300">
    <property type="entry name" value="Metallo-dependent phosphatases"/>
    <property type="match status" value="1"/>
</dbReference>
<sequence length="268" mass="30893">MLKKFKTVKYEIESDKLKQQGFRAAVISDLHNVEFGEKNQRLLQKLEEEQPDMLLLAGDMVLGKKEASVRAAYDFLRQAVKIAPVFYGLGNHEQRMKQKPEVFGRDYLLFEKQIQRLGVIMLENATKAYEIKGEKLLLSGLMLPYSYYDKRGKKKLEKRDINRLVGKSSREWFHILLTHTPKYGDAYLDWGGDLILAGHYHGGVMRLPFLGGVISPDFRLFPKYCRGHFQKEESHLVVSAGLGEHTIPLRIFNPRELLLIDCLPKSRG</sequence>
<evidence type="ECO:0000313" key="4">
    <source>
        <dbReference type="EMBL" id="NSJ86163.1"/>
    </source>
</evidence>
<dbReference type="InterPro" id="IPR004843">
    <property type="entry name" value="Calcineurin-like_PHP"/>
</dbReference>
<accession>A0ABX2I6S4</accession>
<dbReference type="Proteomes" id="UP000822142">
    <property type="component" value="Unassembled WGS sequence"/>
</dbReference>
<dbReference type="InterPro" id="IPR029052">
    <property type="entry name" value="Metallo-depent_PP-like"/>
</dbReference>
<evidence type="ECO:0000256" key="1">
    <source>
        <dbReference type="ARBA" id="ARBA00022723"/>
    </source>
</evidence>
<name>A0ABX2I6S4_BLAHA</name>
<keyword evidence="1" id="KW-0479">Metal-binding</keyword>
<feature type="domain" description="Calcineurin-like phosphoesterase" evidence="3">
    <location>
        <begin position="23"/>
        <end position="202"/>
    </location>
</feature>
<comment type="caution">
    <text evidence="4">The sequence shown here is derived from an EMBL/GenBank/DDBJ whole genome shotgun (WGS) entry which is preliminary data.</text>
</comment>
<dbReference type="Gene3D" id="3.60.21.10">
    <property type="match status" value="1"/>
</dbReference>
<dbReference type="PANTHER" id="PTHR31302">
    <property type="entry name" value="TRANSMEMBRANE PROTEIN WITH METALLOPHOSPHOESTERASE DOMAIN-RELATED"/>
    <property type="match status" value="1"/>
</dbReference>
<evidence type="ECO:0000259" key="3">
    <source>
        <dbReference type="Pfam" id="PF00149"/>
    </source>
</evidence>